<comment type="similarity">
    <text evidence="2">Belongs to the glycosyltransferase 2 family.</text>
</comment>
<proteinExistence type="inferred from homology"/>
<protein>
    <submittedName>
        <fullName evidence="6">Mycofactocin system glycosyltransferase</fullName>
    </submittedName>
</protein>
<comment type="pathway">
    <text evidence="1">Cell wall biogenesis; cell wall polysaccharide biosynthesis.</text>
</comment>
<keyword evidence="3" id="KW-0328">Glycosyltransferase</keyword>
<dbReference type="Gene3D" id="3.90.550.10">
    <property type="entry name" value="Spore Coat Polysaccharide Biosynthesis Protein SpsA, Chain A"/>
    <property type="match status" value="1"/>
</dbReference>
<evidence type="ECO:0000313" key="6">
    <source>
        <dbReference type="EMBL" id="MBB5156801.1"/>
    </source>
</evidence>
<evidence type="ECO:0000256" key="1">
    <source>
        <dbReference type="ARBA" id="ARBA00004776"/>
    </source>
</evidence>
<accession>A0A840QAL3</accession>
<sequence length="455" mass="48443">MTLRLTPDPSLRRYDDGRTLAGGSPFRVLRLSPKGAEAVDGWIDGKAVAGSATGLAQRLVRAGLMHPHYDEAQYGPGDVSAVIPVRDGALTGLLAALDTTAIVIDDGSRQPIPEAAVRHDVARGPAAARNAGWRLARTPLVAFLDADTIPAPGWLEPVLRHFEDPAVAAVAPRVRSTPGSTAIARYESTQSPLDLGGEPGLVRPGSRVSYVPTAALVVRTSALRELDGFDEDLRFGEDVDLIWRLIAHRHLVRYEPAAIVEHAPRTRWTALVRQRFDYGSSAGPLAQRHGDAVAPVRASVWSVVAWILVLTGRTGAGLAVVGGAAALLTRKLGKIGIPPQEAVRLAVHGNVGAGRVFADAIGRAWAPVAIPLLLLSRRGRVVLGLVALRHVLDWARKRPPLDPARWSLARIVDDLAYGCGVARGALKSRSLGPLLPFLTDRGGRSSVQVNDKAEP</sequence>
<evidence type="ECO:0000256" key="3">
    <source>
        <dbReference type="ARBA" id="ARBA00022676"/>
    </source>
</evidence>
<feature type="domain" description="Glycosyltransferase 2-like" evidence="5">
    <location>
        <begin position="98"/>
        <end position="191"/>
    </location>
</feature>
<dbReference type="InterPro" id="IPR029044">
    <property type="entry name" value="Nucleotide-diphossugar_trans"/>
</dbReference>
<comment type="caution">
    <text evidence="6">The sequence shown here is derived from an EMBL/GenBank/DDBJ whole genome shotgun (WGS) entry which is preliminary data.</text>
</comment>
<evidence type="ECO:0000259" key="5">
    <source>
        <dbReference type="Pfam" id="PF00535"/>
    </source>
</evidence>
<organism evidence="6 7">
    <name type="scientific">Saccharopolyspora phatthalungensis</name>
    <dbReference type="NCBI Taxonomy" id="664693"/>
    <lineage>
        <taxon>Bacteria</taxon>
        <taxon>Bacillati</taxon>
        <taxon>Actinomycetota</taxon>
        <taxon>Actinomycetes</taxon>
        <taxon>Pseudonocardiales</taxon>
        <taxon>Pseudonocardiaceae</taxon>
        <taxon>Saccharopolyspora</taxon>
    </lineage>
</organism>
<dbReference type="InterPro" id="IPR001173">
    <property type="entry name" value="Glyco_trans_2-like"/>
</dbReference>
<evidence type="ECO:0000256" key="2">
    <source>
        <dbReference type="ARBA" id="ARBA00006739"/>
    </source>
</evidence>
<dbReference type="InterPro" id="IPR023981">
    <property type="entry name" value="MftF"/>
</dbReference>
<name>A0A840QAL3_9PSEU</name>
<reference evidence="6 7" key="1">
    <citation type="submission" date="2020-08" db="EMBL/GenBank/DDBJ databases">
        <title>Sequencing the genomes of 1000 actinobacteria strains.</title>
        <authorList>
            <person name="Klenk H.-P."/>
        </authorList>
    </citation>
    <scope>NUCLEOTIDE SEQUENCE [LARGE SCALE GENOMIC DNA]</scope>
    <source>
        <strain evidence="6 7">DSM 45584</strain>
    </source>
</reference>
<evidence type="ECO:0000313" key="7">
    <source>
        <dbReference type="Proteomes" id="UP000584374"/>
    </source>
</evidence>
<dbReference type="Pfam" id="PF00535">
    <property type="entry name" value="Glycos_transf_2"/>
    <property type="match status" value="1"/>
</dbReference>
<dbReference type="PANTHER" id="PTHR43179:SF12">
    <property type="entry name" value="GALACTOFURANOSYLTRANSFERASE GLFT2"/>
    <property type="match status" value="1"/>
</dbReference>
<dbReference type="GO" id="GO:0016757">
    <property type="term" value="F:glycosyltransferase activity"/>
    <property type="evidence" value="ECO:0007669"/>
    <property type="project" value="UniProtKB-KW"/>
</dbReference>
<keyword evidence="7" id="KW-1185">Reference proteome</keyword>
<keyword evidence="4 6" id="KW-0808">Transferase</keyword>
<dbReference type="RefSeq" id="WP_184727872.1">
    <property type="nucleotide sequence ID" value="NZ_JACHIW010000001.1"/>
</dbReference>
<dbReference type="EMBL" id="JACHIW010000001">
    <property type="protein sequence ID" value="MBB5156801.1"/>
    <property type="molecule type" value="Genomic_DNA"/>
</dbReference>
<dbReference type="Proteomes" id="UP000584374">
    <property type="component" value="Unassembled WGS sequence"/>
</dbReference>
<gene>
    <name evidence="6" type="ORF">BJ970_004335</name>
</gene>
<dbReference type="PANTHER" id="PTHR43179">
    <property type="entry name" value="RHAMNOSYLTRANSFERASE WBBL"/>
    <property type="match status" value="1"/>
</dbReference>
<evidence type="ECO:0000256" key="4">
    <source>
        <dbReference type="ARBA" id="ARBA00022679"/>
    </source>
</evidence>
<dbReference type="AlphaFoldDB" id="A0A840QAL3"/>
<dbReference type="SUPFAM" id="SSF53448">
    <property type="entry name" value="Nucleotide-diphospho-sugar transferases"/>
    <property type="match status" value="1"/>
</dbReference>
<dbReference type="NCBIfam" id="TIGR03965">
    <property type="entry name" value="mycofact_glyco"/>
    <property type="match status" value="1"/>
</dbReference>